<evidence type="ECO:0000313" key="1">
    <source>
        <dbReference type="EMBL" id="QWV17734.1"/>
    </source>
</evidence>
<gene>
    <name evidence="1" type="ORF">KQ248_03280</name>
</gene>
<name>A0ABX8IXY2_9GAMM</name>
<dbReference type="Proteomes" id="UP000683436">
    <property type="component" value="Chromosome"/>
</dbReference>
<keyword evidence="2" id="KW-1185">Reference proteome</keyword>
<proteinExistence type="predicted"/>
<dbReference type="RefSeq" id="WP_128119706.1">
    <property type="nucleotide sequence ID" value="NZ_CP076683.1"/>
</dbReference>
<organism evidence="1 2">
    <name type="scientific">Stutzerimonas zhaodongensis</name>
    <dbReference type="NCBI Taxonomy" id="1176257"/>
    <lineage>
        <taxon>Bacteria</taxon>
        <taxon>Pseudomonadati</taxon>
        <taxon>Pseudomonadota</taxon>
        <taxon>Gammaproteobacteria</taxon>
        <taxon>Pseudomonadales</taxon>
        <taxon>Pseudomonadaceae</taxon>
        <taxon>Stutzerimonas</taxon>
    </lineage>
</organism>
<dbReference type="EMBL" id="CP076683">
    <property type="protein sequence ID" value="QWV17734.1"/>
    <property type="molecule type" value="Genomic_DNA"/>
</dbReference>
<evidence type="ECO:0000313" key="2">
    <source>
        <dbReference type="Proteomes" id="UP000683436"/>
    </source>
</evidence>
<sequence>MEKSPASVFENAAVVVLPDLCAALRQLLLTRLLPCGRVYGVRAIRFLVSSVPAELPGSGAMKRNHRRTVIVCAELKRYINYSQRVRVISVATIADRAQRFS</sequence>
<protein>
    <submittedName>
        <fullName evidence="1">Uncharacterized protein</fullName>
    </submittedName>
</protein>
<reference evidence="1 2" key="1">
    <citation type="submission" date="2021-06" db="EMBL/GenBank/DDBJ databases">
        <title>Microbial metabolic specificity influences pelagic lipid remineralization.</title>
        <authorList>
            <person name="Behrendt L."/>
            <person name="Hunter J.E."/>
            <person name="Alcolombri U."/>
            <person name="Smriga S."/>
            <person name="Mincer T."/>
            <person name="Lowenstein D.P."/>
            <person name="Peaudecerf F.J."/>
            <person name="Fernandez V.I."/>
            <person name="Fredricks H."/>
            <person name="Almblad H."/>
            <person name="Harrison J.J."/>
            <person name="Stocker R."/>
            <person name="Van Mooy B.A.S."/>
        </authorList>
    </citation>
    <scope>NUCLEOTIDE SEQUENCE [LARGE SCALE GENOMIC DNA]</scope>
    <source>
        <strain evidence="1 2">A252</strain>
    </source>
</reference>
<accession>A0ABX8IXY2</accession>